<keyword evidence="6 14" id="KW-0812">Transmembrane</keyword>
<feature type="transmembrane region" description="Helical" evidence="14">
    <location>
        <begin position="96"/>
        <end position="118"/>
    </location>
</feature>
<keyword evidence="9" id="KW-0067">ATP-binding</keyword>
<evidence type="ECO:0000259" key="15">
    <source>
        <dbReference type="PROSITE" id="PS50109"/>
    </source>
</evidence>
<evidence type="ECO:0000256" key="5">
    <source>
        <dbReference type="ARBA" id="ARBA00022679"/>
    </source>
</evidence>
<comment type="caution">
    <text evidence="17">The sequence shown here is derived from an EMBL/GenBank/DDBJ whole genome shotgun (WGS) entry which is preliminary data.</text>
</comment>
<dbReference type="EC" id="2.7.13.3" evidence="3"/>
<gene>
    <name evidence="17" type="ORF">DJ019_14070</name>
</gene>
<evidence type="ECO:0000313" key="17">
    <source>
        <dbReference type="EMBL" id="RAK64300.1"/>
    </source>
</evidence>
<keyword evidence="8 17" id="KW-0418">Kinase</keyword>
<feature type="transmembrane region" description="Helical" evidence="14">
    <location>
        <begin position="156"/>
        <end position="189"/>
    </location>
</feature>
<dbReference type="PANTHER" id="PTHR43047:SF78">
    <property type="entry name" value="SENSORY_REGULATORY PROTEIN RPFC"/>
    <property type="match status" value="1"/>
</dbReference>
<dbReference type="Gene3D" id="1.10.287.130">
    <property type="match status" value="1"/>
</dbReference>
<dbReference type="GO" id="GO:0000155">
    <property type="term" value="F:phosphorelay sensor kinase activity"/>
    <property type="evidence" value="ECO:0007669"/>
    <property type="project" value="InterPro"/>
</dbReference>
<dbReference type="Gene3D" id="3.30.565.10">
    <property type="entry name" value="Histidine kinase-like ATPase, C-terminal domain"/>
    <property type="match status" value="1"/>
</dbReference>
<name>A0A328BA28_9CAUL</name>
<dbReference type="SUPFAM" id="SSF47384">
    <property type="entry name" value="Homodimeric domain of signal transducing histidine kinase"/>
    <property type="match status" value="1"/>
</dbReference>
<sequence length="607" mass="64069">MATAETDEVRAPPVAGVVDVNLTTYQLALSAFRLPVSVHALANALTAAGILLLGHPMLAACLFVGATAFDAAMQRILGHWFAESVGADETAGHRRLALLSLARTLAYTAPTLAMVLAGRGVAELMLFGLQLATLLMVAGGASALSPKIFWAFAAPMAIEVLVVAAVLLPPIAVLALLPAALVLLAVFAVSSSGASTTISNWHRAFMQSVAERAAADAAREAAAEASQARSAFLATMSHEIRTPMNGVLGMARLLRRDEANPGQAERLDVLIQSGEHLLAILNDVLDVARIDAGRLEIVAAPTDLHGLLDRLVAFWTPRAQERGLELNLRMTPETPAWVMADAVRLRQILFNLVGNALKFTDSGSVDVIVHATRRGPGEARVRLSVRDTGPGIAEEQVPRLFDRFSQADRSDERRHGGAGLGLAIVRQLVELMDGRVWVETELGTGSTFHVELPLDLASAPAEEPDADEHLLSAPFPRLRILAVDDNPVNLMVLDQLLSSLDLVVESAASGPEALAALAGSAYDLVLSDIQMPGMTGLDLLRRLRAAPGPNQATPVIALTADVASGGRQRYLDQGFTDHCAKPIELADLLEAIGRATSASAAALAEPA</sequence>
<proteinExistence type="predicted"/>
<dbReference type="Proteomes" id="UP000249524">
    <property type="component" value="Unassembled WGS sequence"/>
</dbReference>
<dbReference type="SMART" id="SM00387">
    <property type="entry name" value="HATPase_c"/>
    <property type="match status" value="1"/>
</dbReference>
<keyword evidence="18" id="KW-1185">Reference proteome</keyword>
<dbReference type="RefSeq" id="WP_111276687.1">
    <property type="nucleotide sequence ID" value="NZ_QFYS01000006.1"/>
</dbReference>
<dbReference type="Gene3D" id="3.40.50.2300">
    <property type="match status" value="1"/>
</dbReference>
<evidence type="ECO:0000256" key="12">
    <source>
        <dbReference type="ARBA" id="ARBA00023136"/>
    </source>
</evidence>
<protein>
    <recommendedName>
        <fullName evidence="3">histidine kinase</fullName>
        <ecNumber evidence="3">2.7.13.3</ecNumber>
    </recommendedName>
</protein>
<dbReference type="OrthoDB" id="9813151at2"/>
<evidence type="ECO:0000256" key="8">
    <source>
        <dbReference type="ARBA" id="ARBA00022777"/>
    </source>
</evidence>
<keyword evidence="10 14" id="KW-1133">Transmembrane helix</keyword>
<dbReference type="PROSITE" id="PS50110">
    <property type="entry name" value="RESPONSE_REGULATORY"/>
    <property type="match status" value="1"/>
</dbReference>
<keyword evidence="12 14" id="KW-0472">Membrane</keyword>
<evidence type="ECO:0000259" key="16">
    <source>
        <dbReference type="PROSITE" id="PS50110"/>
    </source>
</evidence>
<comment type="subcellular location">
    <subcellularLocation>
        <location evidence="2">Membrane</location>
    </subcellularLocation>
</comment>
<feature type="transmembrane region" description="Helical" evidence="14">
    <location>
        <begin position="124"/>
        <end position="144"/>
    </location>
</feature>
<dbReference type="SUPFAM" id="SSF55874">
    <property type="entry name" value="ATPase domain of HSP90 chaperone/DNA topoisomerase II/histidine kinase"/>
    <property type="match status" value="1"/>
</dbReference>
<dbReference type="Pfam" id="PF00512">
    <property type="entry name" value="HisKA"/>
    <property type="match status" value="1"/>
</dbReference>
<evidence type="ECO:0000256" key="6">
    <source>
        <dbReference type="ARBA" id="ARBA00022692"/>
    </source>
</evidence>
<dbReference type="InterPro" id="IPR004358">
    <property type="entry name" value="Sig_transdc_His_kin-like_C"/>
</dbReference>
<dbReference type="EMBL" id="QFYS01000006">
    <property type="protein sequence ID" value="RAK64300.1"/>
    <property type="molecule type" value="Genomic_DNA"/>
</dbReference>
<evidence type="ECO:0000256" key="11">
    <source>
        <dbReference type="ARBA" id="ARBA00023012"/>
    </source>
</evidence>
<dbReference type="CDD" id="cd00082">
    <property type="entry name" value="HisKA"/>
    <property type="match status" value="1"/>
</dbReference>
<organism evidence="17 18">
    <name type="scientific">Phenylobacterium kunshanense</name>
    <dbReference type="NCBI Taxonomy" id="1445034"/>
    <lineage>
        <taxon>Bacteria</taxon>
        <taxon>Pseudomonadati</taxon>
        <taxon>Pseudomonadota</taxon>
        <taxon>Alphaproteobacteria</taxon>
        <taxon>Caulobacterales</taxon>
        <taxon>Caulobacteraceae</taxon>
        <taxon>Phenylobacterium</taxon>
    </lineage>
</organism>
<dbReference type="InterPro" id="IPR011006">
    <property type="entry name" value="CheY-like_superfamily"/>
</dbReference>
<feature type="transmembrane region" description="Helical" evidence="14">
    <location>
        <begin position="44"/>
        <end position="69"/>
    </location>
</feature>
<dbReference type="CDD" id="cd17546">
    <property type="entry name" value="REC_hyHK_CKI1_RcsC-like"/>
    <property type="match status" value="1"/>
</dbReference>
<dbReference type="AlphaFoldDB" id="A0A328BA28"/>
<keyword evidence="7" id="KW-0547">Nucleotide-binding</keyword>
<dbReference type="Pfam" id="PF00072">
    <property type="entry name" value="Response_reg"/>
    <property type="match status" value="1"/>
</dbReference>
<dbReference type="InterPro" id="IPR005467">
    <property type="entry name" value="His_kinase_dom"/>
</dbReference>
<dbReference type="InterPro" id="IPR003661">
    <property type="entry name" value="HisK_dim/P_dom"/>
</dbReference>
<evidence type="ECO:0000256" key="13">
    <source>
        <dbReference type="PROSITE-ProRule" id="PRU00169"/>
    </source>
</evidence>
<keyword evidence="4 13" id="KW-0597">Phosphoprotein</keyword>
<evidence type="ECO:0000256" key="10">
    <source>
        <dbReference type="ARBA" id="ARBA00022989"/>
    </source>
</evidence>
<dbReference type="FunFam" id="1.10.287.130:FF:000004">
    <property type="entry name" value="Ethylene receptor 1"/>
    <property type="match status" value="1"/>
</dbReference>
<evidence type="ECO:0000256" key="7">
    <source>
        <dbReference type="ARBA" id="ARBA00022741"/>
    </source>
</evidence>
<dbReference type="GO" id="GO:0016020">
    <property type="term" value="C:membrane"/>
    <property type="evidence" value="ECO:0007669"/>
    <property type="project" value="UniProtKB-SubCell"/>
</dbReference>
<feature type="domain" description="Histidine kinase" evidence="15">
    <location>
        <begin position="235"/>
        <end position="456"/>
    </location>
</feature>
<keyword evidence="11" id="KW-0902">Two-component regulatory system</keyword>
<dbReference type="InterPro" id="IPR001789">
    <property type="entry name" value="Sig_transdc_resp-reg_receiver"/>
</dbReference>
<keyword evidence="5" id="KW-0808">Transferase</keyword>
<dbReference type="GO" id="GO:0005524">
    <property type="term" value="F:ATP binding"/>
    <property type="evidence" value="ECO:0007669"/>
    <property type="project" value="UniProtKB-KW"/>
</dbReference>
<evidence type="ECO:0000256" key="4">
    <source>
        <dbReference type="ARBA" id="ARBA00022553"/>
    </source>
</evidence>
<dbReference type="SMART" id="SM00448">
    <property type="entry name" value="REC"/>
    <property type="match status" value="1"/>
</dbReference>
<dbReference type="PANTHER" id="PTHR43047">
    <property type="entry name" value="TWO-COMPONENT HISTIDINE PROTEIN KINASE"/>
    <property type="match status" value="1"/>
</dbReference>
<dbReference type="InterPro" id="IPR003594">
    <property type="entry name" value="HATPase_dom"/>
</dbReference>
<dbReference type="InterPro" id="IPR036890">
    <property type="entry name" value="HATPase_C_sf"/>
</dbReference>
<evidence type="ECO:0000313" key="18">
    <source>
        <dbReference type="Proteomes" id="UP000249524"/>
    </source>
</evidence>
<evidence type="ECO:0000256" key="2">
    <source>
        <dbReference type="ARBA" id="ARBA00004370"/>
    </source>
</evidence>
<evidence type="ECO:0000256" key="3">
    <source>
        <dbReference type="ARBA" id="ARBA00012438"/>
    </source>
</evidence>
<evidence type="ECO:0000256" key="1">
    <source>
        <dbReference type="ARBA" id="ARBA00000085"/>
    </source>
</evidence>
<dbReference type="Pfam" id="PF02518">
    <property type="entry name" value="HATPase_c"/>
    <property type="match status" value="1"/>
</dbReference>
<comment type="catalytic activity">
    <reaction evidence="1">
        <text>ATP + protein L-histidine = ADP + protein N-phospho-L-histidine.</text>
        <dbReference type="EC" id="2.7.13.3"/>
    </reaction>
</comment>
<dbReference type="SMART" id="SM00388">
    <property type="entry name" value="HisKA"/>
    <property type="match status" value="1"/>
</dbReference>
<feature type="domain" description="Response regulatory" evidence="16">
    <location>
        <begin position="479"/>
        <end position="596"/>
    </location>
</feature>
<dbReference type="PRINTS" id="PR00344">
    <property type="entry name" value="BCTRLSENSOR"/>
</dbReference>
<feature type="modified residue" description="4-aspartylphosphate" evidence="13">
    <location>
        <position position="528"/>
    </location>
</feature>
<dbReference type="SUPFAM" id="SSF52172">
    <property type="entry name" value="CheY-like"/>
    <property type="match status" value="1"/>
</dbReference>
<reference evidence="17 18" key="1">
    <citation type="submission" date="2018-05" db="EMBL/GenBank/DDBJ databases">
        <authorList>
            <person name="Lanie J.A."/>
            <person name="Ng W.-L."/>
            <person name="Kazmierczak K.M."/>
            <person name="Andrzejewski T.M."/>
            <person name="Davidsen T.M."/>
            <person name="Wayne K.J."/>
            <person name="Tettelin H."/>
            <person name="Glass J.I."/>
            <person name="Rusch D."/>
            <person name="Podicherti R."/>
            <person name="Tsui H.-C.T."/>
            <person name="Winkler M.E."/>
        </authorList>
    </citation>
    <scope>NUCLEOTIDE SEQUENCE [LARGE SCALE GENOMIC DNA]</scope>
    <source>
        <strain evidence="17 18">BUT-10</strain>
    </source>
</reference>
<evidence type="ECO:0000256" key="9">
    <source>
        <dbReference type="ARBA" id="ARBA00022840"/>
    </source>
</evidence>
<evidence type="ECO:0000256" key="14">
    <source>
        <dbReference type="SAM" id="Phobius"/>
    </source>
</evidence>
<dbReference type="CDD" id="cd16922">
    <property type="entry name" value="HATPase_EvgS-ArcB-TorS-like"/>
    <property type="match status" value="1"/>
</dbReference>
<accession>A0A328BA28</accession>
<dbReference type="InterPro" id="IPR036097">
    <property type="entry name" value="HisK_dim/P_sf"/>
</dbReference>
<dbReference type="PROSITE" id="PS50109">
    <property type="entry name" value="HIS_KIN"/>
    <property type="match status" value="1"/>
</dbReference>
<dbReference type="FunFam" id="3.30.565.10:FF:000010">
    <property type="entry name" value="Sensor histidine kinase RcsC"/>
    <property type="match status" value="1"/>
</dbReference>